<evidence type="ECO:0000313" key="3">
    <source>
        <dbReference type="EMBL" id="GAA1963294.1"/>
    </source>
</evidence>
<dbReference type="RefSeq" id="WP_425546470.1">
    <property type="nucleotide sequence ID" value="NZ_BAAANN010000014.1"/>
</dbReference>
<keyword evidence="2" id="KW-0472">Membrane</keyword>
<dbReference type="Pfam" id="PF14155">
    <property type="entry name" value="DUF4307"/>
    <property type="match status" value="1"/>
</dbReference>
<name>A0ABN2R431_9PSEU</name>
<evidence type="ECO:0000313" key="4">
    <source>
        <dbReference type="Proteomes" id="UP001501116"/>
    </source>
</evidence>
<reference evidence="3 4" key="1">
    <citation type="journal article" date="2019" name="Int. J. Syst. Evol. Microbiol.">
        <title>The Global Catalogue of Microorganisms (GCM) 10K type strain sequencing project: providing services to taxonomists for standard genome sequencing and annotation.</title>
        <authorList>
            <consortium name="The Broad Institute Genomics Platform"/>
            <consortium name="The Broad Institute Genome Sequencing Center for Infectious Disease"/>
            <person name="Wu L."/>
            <person name="Ma J."/>
        </authorList>
    </citation>
    <scope>NUCLEOTIDE SEQUENCE [LARGE SCALE GENOMIC DNA]</scope>
    <source>
        <strain evidence="3 4">JCM 14545</strain>
    </source>
</reference>
<keyword evidence="2" id="KW-1133">Transmembrane helix</keyword>
<sequence length="154" mass="16465">MGGPPLATDQATRAATGTELGDRYGRARTRTSKKWRKWLYGAIALVVSGIVTWVAYLNLGAAPIDAERAGFEELPGDAMSMTLQVTRDEPGKPGVCVVRVRDKAGAESGRREVFVPPGTDTVTTVRTTIKSIGKPVTSDVFGCSYEVPAYLSSE</sequence>
<evidence type="ECO:0000256" key="1">
    <source>
        <dbReference type="SAM" id="MobiDB-lite"/>
    </source>
</evidence>
<organism evidence="3 4">
    <name type="scientific">Amycolatopsis minnesotensis</name>
    <dbReference type="NCBI Taxonomy" id="337894"/>
    <lineage>
        <taxon>Bacteria</taxon>
        <taxon>Bacillati</taxon>
        <taxon>Actinomycetota</taxon>
        <taxon>Actinomycetes</taxon>
        <taxon>Pseudonocardiales</taxon>
        <taxon>Pseudonocardiaceae</taxon>
        <taxon>Amycolatopsis</taxon>
    </lineage>
</organism>
<feature type="region of interest" description="Disordered" evidence="1">
    <location>
        <begin position="1"/>
        <end position="26"/>
    </location>
</feature>
<proteinExistence type="predicted"/>
<comment type="caution">
    <text evidence="3">The sequence shown here is derived from an EMBL/GenBank/DDBJ whole genome shotgun (WGS) entry which is preliminary data.</text>
</comment>
<protein>
    <submittedName>
        <fullName evidence="3">DUF4307 domain-containing protein</fullName>
    </submittedName>
</protein>
<gene>
    <name evidence="3" type="ORF">GCM10009754_38380</name>
</gene>
<keyword evidence="4" id="KW-1185">Reference proteome</keyword>
<keyword evidence="2" id="KW-0812">Transmembrane</keyword>
<feature type="transmembrane region" description="Helical" evidence="2">
    <location>
        <begin position="38"/>
        <end position="59"/>
    </location>
</feature>
<dbReference type="InterPro" id="IPR025443">
    <property type="entry name" value="DUF4307"/>
</dbReference>
<dbReference type="EMBL" id="BAAANN010000014">
    <property type="protein sequence ID" value="GAA1963294.1"/>
    <property type="molecule type" value="Genomic_DNA"/>
</dbReference>
<dbReference type="Proteomes" id="UP001501116">
    <property type="component" value="Unassembled WGS sequence"/>
</dbReference>
<accession>A0ABN2R431</accession>
<evidence type="ECO:0000256" key="2">
    <source>
        <dbReference type="SAM" id="Phobius"/>
    </source>
</evidence>